<evidence type="ECO:0000256" key="7">
    <source>
        <dbReference type="ARBA" id="ARBA00023136"/>
    </source>
</evidence>
<dbReference type="PANTHER" id="PTHR34597">
    <property type="entry name" value="SLR1661 PROTEIN"/>
    <property type="match status" value="1"/>
</dbReference>
<evidence type="ECO:0000256" key="1">
    <source>
        <dbReference type="ARBA" id="ARBA00004442"/>
    </source>
</evidence>
<evidence type="ECO:0000256" key="9">
    <source>
        <dbReference type="SAM" id="Coils"/>
    </source>
</evidence>
<reference evidence="12 15" key="3">
    <citation type="journal article" date="2017" name="Nat. Microbiol.">
        <title>Natural product diversity associated with the nematode symbionts Photorhabdus and Xenorhabdus.</title>
        <authorList>
            <person name="Tobias N.J."/>
            <person name="Wolff H."/>
            <person name="Djahanschiri B."/>
            <person name="Grundmann F."/>
            <person name="Kronenwerth M."/>
            <person name="Shi Y.M."/>
            <person name="Simonyi S."/>
            <person name="Grun P."/>
            <person name="Shapiro-Ilan D."/>
            <person name="Pidot S.J."/>
            <person name="Stinear T.P."/>
            <person name="Ebersberger I."/>
            <person name="Bode H.B."/>
        </authorList>
    </citation>
    <scope>NUCLEOTIDE SEQUENCE [LARGE SCALE GENOMIC DNA]</scope>
    <source>
        <strain evidence="12 15">DSM 17908</strain>
    </source>
</reference>
<feature type="domain" description="POTRA" evidence="11">
    <location>
        <begin position="95"/>
        <end position="168"/>
    </location>
</feature>
<accession>A0A1I3P387</accession>
<dbReference type="InterPro" id="IPR027282">
    <property type="entry name" value="TPS"/>
</dbReference>
<dbReference type="EMBL" id="NITY01000004">
    <property type="protein sequence ID" value="PHM44929.1"/>
    <property type="molecule type" value="Genomic_DNA"/>
</dbReference>
<keyword evidence="6" id="KW-0653">Protein transport</keyword>
<dbReference type="Proteomes" id="UP000198919">
    <property type="component" value="Unassembled WGS sequence"/>
</dbReference>
<protein>
    <submittedName>
        <fullName evidence="13">Hemolysin activation/secretion protein</fullName>
    </submittedName>
    <submittedName>
        <fullName evidence="12">XhlB, XhlA hemolysin secretion/activation protein</fullName>
    </submittedName>
</protein>
<proteinExistence type="inferred from homology"/>
<dbReference type="InterPro" id="IPR035251">
    <property type="entry name" value="ShlB_POTRA"/>
</dbReference>
<keyword evidence="15" id="KW-1185">Reference proteome</keyword>
<dbReference type="STRING" id="351675.SAMN05421680_10617"/>
<dbReference type="Pfam" id="PF03865">
    <property type="entry name" value="ShlB"/>
    <property type="match status" value="1"/>
</dbReference>
<dbReference type="RefSeq" id="WP_092509577.1">
    <property type="nucleotide sequence ID" value="NZ_CAWNQB010000034.1"/>
</dbReference>
<sequence length="576" mass="64240">MIKRTATLILLSTSISLSTSLQASASPDAPDLAFPTPTFPTDETRKTLQDTTREIEQLIEERRHQELINRADRVSPQTVSPVLVETPSCLTINGIYLRGVYLQGITLLPLSDLNTLSALSDNCITSNDINKLSAEITNLYIARGYITARVQFIPPNQDGELGINVVEGFIEAIEGSDRWVNSSMLFPNLINRPLNLNQLDQGLDQANRLQSNKATLDILPGTISGGSIVKLHNRHTSPWRITTTTDNYGQKSTGKWITRLNASVDSPLGLSDFVSLNGSSSVNQLDGQYNNQYNRAYTLFYSLPYGALTFSGFNSYSQYTSRPRLQSSQIKLHGNSHQTGMRTDWVFHRSQHQLDILYGQLVYKNYRSSFQNSSLSVNSQTLGILELGVSHLQIIPAGLLSLDMGIEQGVPWFGNQASTNDGNNQFTKGKLSANLQQRFTLLNVPYRFDSQLYAQYSREALPGIEWLNVTDRNAVRGFSKNTLSGDTGWYLRNTLSHSIPFSNGSLSLRTGVDIGQTKGYRSQYGWRSSAGLSAGLTLRYQHLFADVEISRGKFLFHQGRDANEPMQLLTRFSYTF</sequence>
<dbReference type="OrthoDB" id="290122at2"/>
<dbReference type="InterPro" id="IPR013686">
    <property type="entry name" value="Polypept-transport_assoc_ShlB"/>
</dbReference>
<evidence type="ECO:0000256" key="5">
    <source>
        <dbReference type="ARBA" id="ARBA00022692"/>
    </source>
</evidence>
<keyword evidence="9" id="KW-0175">Coiled coil</keyword>
<dbReference type="Proteomes" id="UP000224607">
    <property type="component" value="Unassembled WGS sequence"/>
</dbReference>
<feature type="chain" id="PRO_5011543863" evidence="10">
    <location>
        <begin position="26"/>
        <end position="576"/>
    </location>
</feature>
<evidence type="ECO:0000259" key="11">
    <source>
        <dbReference type="PROSITE" id="PS51779"/>
    </source>
</evidence>
<evidence type="ECO:0000313" key="12">
    <source>
        <dbReference type="EMBL" id="PHM44929.1"/>
    </source>
</evidence>
<dbReference type="InterPro" id="IPR051544">
    <property type="entry name" value="TPS_OM_transporter"/>
</dbReference>
<reference evidence="13" key="2">
    <citation type="submission" date="2016-10" db="EMBL/GenBank/DDBJ databases">
        <authorList>
            <person name="de Groot N.N."/>
        </authorList>
    </citation>
    <scope>NUCLEOTIDE SEQUENCE [LARGE SCALE GENOMIC DNA]</scope>
    <source>
        <strain evidence="13">DSM 17908</strain>
    </source>
</reference>
<reference evidence="14" key="1">
    <citation type="submission" date="2016-10" db="EMBL/GenBank/DDBJ databases">
        <authorList>
            <person name="Varghese N."/>
            <person name="Submissions S."/>
        </authorList>
    </citation>
    <scope>NUCLEOTIDE SEQUENCE [LARGE SCALE GENOMIC DNA]</scope>
    <source>
        <strain evidence="14">DSM 17908</strain>
    </source>
</reference>
<name>A0A1I3P387_9GAMM</name>
<dbReference type="PIRSF" id="PIRSF029745">
    <property type="entry name" value="FhaC"/>
    <property type="match status" value="1"/>
</dbReference>
<dbReference type="InterPro" id="IPR034746">
    <property type="entry name" value="POTRA"/>
</dbReference>
<dbReference type="InterPro" id="IPR005565">
    <property type="entry name" value="Hemolysn_activator_HlyB_C"/>
</dbReference>
<evidence type="ECO:0000256" key="2">
    <source>
        <dbReference type="ARBA" id="ARBA00009055"/>
    </source>
</evidence>
<dbReference type="EMBL" id="FORG01000006">
    <property type="protein sequence ID" value="SFJ15911.1"/>
    <property type="molecule type" value="Genomic_DNA"/>
</dbReference>
<dbReference type="Gene3D" id="2.40.160.50">
    <property type="entry name" value="membrane protein fhac: a member of the omp85/tpsb transporter family"/>
    <property type="match status" value="1"/>
</dbReference>
<comment type="similarity">
    <text evidence="2">Belongs to the TPS (TC 1.B.20) family.</text>
</comment>
<evidence type="ECO:0000256" key="8">
    <source>
        <dbReference type="ARBA" id="ARBA00023237"/>
    </source>
</evidence>
<feature type="signal peptide" evidence="10">
    <location>
        <begin position="1"/>
        <end position="25"/>
    </location>
</feature>
<keyword evidence="5" id="KW-0812">Transmembrane</keyword>
<gene>
    <name evidence="13" type="ORF">SAMN05421680_10617</name>
    <name evidence="12" type="ORF">Xmau_01644</name>
</gene>
<evidence type="ECO:0000256" key="10">
    <source>
        <dbReference type="SAM" id="SignalP"/>
    </source>
</evidence>
<evidence type="ECO:0000256" key="4">
    <source>
        <dbReference type="ARBA" id="ARBA00022452"/>
    </source>
</evidence>
<evidence type="ECO:0000313" key="14">
    <source>
        <dbReference type="Proteomes" id="UP000198919"/>
    </source>
</evidence>
<evidence type="ECO:0000313" key="13">
    <source>
        <dbReference type="EMBL" id="SFJ15911.1"/>
    </source>
</evidence>
<dbReference type="PANTHER" id="PTHR34597:SF3">
    <property type="entry name" value="OUTER MEMBRANE TRANSPORTER CDIB"/>
    <property type="match status" value="1"/>
</dbReference>
<organism evidence="13 14">
    <name type="scientific">Xenorhabdus mauleonii</name>
    <dbReference type="NCBI Taxonomy" id="351675"/>
    <lineage>
        <taxon>Bacteria</taxon>
        <taxon>Pseudomonadati</taxon>
        <taxon>Pseudomonadota</taxon>
        <taxon>Gammaproteobacteria</taxon>
        <taxon>Enterobacterales</taxon>
        <taxon>Morganellaceae</taxon>
        <taxon>Xenorhabdus</taxon>
    </lineage>
</organism>
<dbReference type="GO" id="GO:0008320">
    <property type="term" value="F:protein transmembrane transporter activity"/>
    <property type="evidence" value="ECO:0007669"/>
    <property type="project" value="TreeGrafter"/>
</dbReference>
<dbReference type="GO" id="GO:0098046">
    <property type="term" value="C:type V protein secretion system complex"/>
    <property type="evidence" value="ECO:0007669"/>
    <property type="project" value="TreeGrafter"/>
</dbReference>
<evidence type="ECO:0000256" key="3">
    <source>
        <dbReference type="ARBA" id="ARBA00022448"/>
    </source>
</evidence>
<keyword evidence="10" id="KW-0732">Signal</keyword>
<evidence type="ECO:0000313" key="15">
    <source>
        <dbReference type="Proteomes" id="UP000224607"/>
    </source>
</evidence>
<dbReference type="Gene3D" id="3.10.20.310">
    <property type="entry name" value="membrane protein fhac"/>
    <property type="match status" value="1"/>
</dbReference>
<keyword evidence="8" id="KW-0998">Cell outer membrane</keyword>
<dbReference type="AlphaFoldDB" id="A0A1I3P387"/>
<dbReference type="PROSITE" id="PS51779">
    <property type="entry name" value="POTRA"/>
    <property type="match status" value="1"/>
</dbReference>
<feature type="coiled-coil region" evidence="9">
    <location>
        <begin position="41"/>
        <end position="68"/>
    </location>
</feature>
<comment type="subcellular location">
    <subcellularLocation>
        <location evidence="1">Cell outer membrane</location>
    </subcellularLocation>
</comment>
<dbReference type="GO" id="GO:0009279">
    <property type="term" value="C:cell outer membrane"/>
    <property type="evidence" value="ECO:0007669"/>
    <property type="project" value="UniProtKB-SubCell"/>
</dbReference>
<dbReference type="Pfam" id="PF17287">
    <property type="entry name" value="POTRA_3"/>
    <property type="match status" value="1"/>
</dbReference>
<keyword evidence="7" id="KW-0472">Membrane</keyword>
<dbReference type="GO" id="GO:0046819">
    <property type="term" value="P:protein secretion by the type V secretion system"/>
    <property type="evidence" value="ECO:0007669"/>
    <property type="project" value="TreeGrafter"/>
</dbReference>
<keyword evidence="4" id="KW-1134">Transmembrane beta strand</keyword>
<keyword evidence="3" id="KW-0813">Transport</keyword>
<dbReference type="Pfam" id="PF08479">
    <property type="entry name" value="POTRA_2"/>
    <property type="match status" value="1"/>
</dbReference>
<evidence type="ECO:0000256" key="6">
    <source>
        <dbReference type="ARBA" id="ARBA00022927"/>
    </source>
</evidence>